<dbReference type="GO" id="GO:0016020">
    <property type="term" value="C:membrane"/>
    <property type="evidence" value="ECO:0007669"/>
    <property type="project" value="InterPro"/>
</dbReference>
<keyword evidence="1" id="KW-0812">Transmembrane</keyword>
<dbReference type="Gene3D" id="1.20.1300.10">
    <property type="entry name" value="Fumarate reductase/succinate dehydrogenase, transmembrane subunit"/>
    <property type="match status" value="1"/>
</dbReference>
<organism evidence="2">
    <name type="scientific">Schlesneria paludicola</name>
    <dbReference type="NCBI Taxonomy" id="360056"/>
    <lineage>
        <taxon>Bacteria</taxon>
        <taxon>Pseudomonadati</taxon>
        <taxon>Planctomycetota</taxon>
        <taxon>Planctomycetia</taxon>
        <taxon>Planctomycetales</taxon>
        <taxon>Planctomycetaceae</taxon>
        <taxon>Schlesneria</taxon>
    </lineage>
</organism>
<dbReference type="AlphaFoldDB" id="A0A7C2JYZ2"/>
<sequence length="250" mass="27261">MSTTAEPKPSVVDRLNLSWALRLLHSSIGRKAVMAATGLLLCGFLVVHLAGNLKLYAGKTAFDSYAHWLHEQEFLPLAEAGLFVLFLLHIYLAFVTTAENRRARQQAYAQKQSKRTDGVLYTWNWMFISGAVVLGFLILHIIDMKLGLRSDVAYGGEHESFKNTVAVLSTPLSRGVYMLGTVFLGFHLAHGFSSAFQSLGLAHPKYTPLIKLVGILFAVVIAAGFFSLPLAIPSMPAIVEQATAPAAPHP</sequence>
<dbReference type="CDD" id="cd03498">
    <property type="entry name" value="SQR_TypeB_2_TM"/>
    <property type="match status" value="1"/>
</dbReference>
<dbReference type="NCBIfam" id="TIGR02046">
    <property type="entry name" value="sdhC_b558_fam"/>
    <property type="match status" value="1"/>
</dbReference>
<feature type="transmembrane region" description="Helical" evidence="1">
    <location>
        <begin position="119"/>
        <end position="142"/>
    </location>
</feature>
<accession>A0A7C2JYZ2</accession>
<evidence type="ECO:0000313" key="2">
    <source>
        <dbReference type="EMBL" id="HEN14218.1"/>
    </source>
</evidence>
<dbReference type="InterPro" id="IPR011138">
    <property type="entry name" value="Cytochrome_b-558"/>
</dbReference>
<feature type="transmembrane region" description="Helical" evidence="1">
    <location>
        <begin position="176"/>
        <end position="196"/>
    </location>
</feature>
<protein>
    <submittedName>
        <fullName evidence="2">Succinate dehydrogenase cytochrome b subunit</fullName>
    </submittedName>
</protein>
<comment type="caution">
    <text evidence="2">The sequence shown here is derived from an EMBL/GenBank/DDBJ whole genome shotgun (WGS) entry which is preliminary data.</text>
</comment>
<dbReference type="EMBL" id="DSOK01000062">
    <property type="protein sequence ID" value="HEN14218.1"/>
    <property type="molecule type" value="Genomic_DNA"/>
</dbReference>
<dbReference type="SUPFAM" id="SSF81343">
    <property type="entry name" value="Fumarate reductase respiratory complex transmembrane subunits"/>
    <property type="match status" value="1"/>
</dbReference>
<keyword evidence="1" id="KW-0472">Membrane</keyword>
<evidence type="ECO:0000256" key="1">
    <source>
        <dbReference type="SAM" id="Phobius"/>
    </source>
</evidence>
<name>A0A7C2JYZ2_9PLAN</name>
<gene>
    <name evidence="2" type="ORF">ENQ76_01950</name>
</gene>
<keyword evidence="1" id="KW-1133">Transmembrane helix</keyword>
<dbReference type="InterPro" id="IPR034804">
    <property type="entry name" value="SQR/QFR_C/D"/>
</dbReference>
<feature type="transmembrane region" description="Helical" evidence="1">
    <location>
        <begin position="208"/>
        <end position="232"/>
    </location>
</feature>
<feature type="transmembrane region" description="Helical" evidence="1">
    <location>
        <begin position="32"/>
        <end position="57"/>
    </location>
</feature>
<feature type="transmembrane region" description="Helical" evidence="1">
    <location>
        <begin position="77"/>
        <end position="98"/>
    </location>
</feature>
<proteinExistence type="predicted"/>
<reference evidence="2" key="1">
    <citation type="journal article" date="2020" name="mSystems">
        <title>Genome- and Community-Level Interaction Insights into Carbon Utilization and Element Cycling Functions of Hydrothermarchaeota in Hydrothermal Sediment.</title>
        <authorList>
            <person name="Zhou Z."/>
            <person name="Liu Y."/>
            <person name="Xu W."/>
            <person name="Pan J."/>
            <person name="Luo Z.H."/>
            <person name="Li M."/>
        </authorList>
    </citation>
    <scope>NUCLEOTIDE SEQUENCE [LARGE SCALE GENOMIC DNA]</scope>
    <source>
        <strain evidence="2">SpSt-339</strain>
    </source>
</reference>